<reference evidence="1" key="2">
    <citation type="journal article" date="2014" name="FEMS Microbiol. Lett.">
        <title>Mobile elements and mitochondrial genome expansion in the soil fungus and potato pathogen Rhizoctonia solani AG-3.</title>
        <authorList>
            <person name="Losada L."/>
            <person name="Pakala S.B."/>
            <person name="Fedorova N.D."/>
            <person name="Joardar V."/>
            <person name="Shabalina S.A."/>
            <person name="Hostetler J."/>
            <person name="Pakala S.M."/>
            <person name="Zafar N."/>
            <person name="Thomas E."/>
            <person name="Rodriguez-Carres M."/>
            <person name="Dean R."/>
            <person name="Vilgalys R."/>
            <person name="Nierman W.C."/>
            <person name="Cubeta M.A."/>
        </authorList>
    </citation>
    <scope>NUCLEOTIDE SEQUENCE</scope>
    <source>
        <strain evidence="1">AG3 Rhs1AP</strain>
    </source>
</reference>
<protein>
    <submittedName>
        <fullName evidence="1">Uncharacterized protein</fullName>
    </submittedName>
</protein>
<gene>
    <name evidence="1" type="ORF">RSOL_m00830</name>
</gene>
<name>N0A583_9AGAM</name>
<proteinExistence type="predicted"/>
<dbReference type="GeneID" id="16029526"/>
<accession>N0A583</accession>
<evidence type="ECO:0000313" key="1">
    <source>
        <dbReference type="EMBL" id="AGK45407.1"/>
    </source>
</evidence>
<dbReference type="RefSeq" id="YP_008082029.1">
    <property type="nucleotide sequence ID" value="NC_021436.1"/>
</dbReference>
<geneLocation type="mitochondrion" evidence="1"/>
<sequence>MNSPPDSGGRFLFIMRLNRVVPEHRDRMAGALKIKPGDQTVPIENRDHTEPGYAGGKYIECFYWT</sequence>
<dbReference type="AlphaFoldDB" id="N0A583"/>
<organism evidence="1">
    <name type="scientific">Rhizoctonia solani</name>
    <dbReference type="NCBI Taxonomy" id="456999"/>
    <lineage>
        <taxon>Eukaryota</taxon>
        <taxon>Fungi</taxon>
        <taxon>Dikarya</taxon>
        <taxon>Basidiomycota</taxon>
        <taxon>Agaricomycotina</taxon>
        <taxon>Agaricomycetes</taxon>
        <taxon>Cantharellales</taxon>
        <taxon>Ceratobasidiaceae</taxon>
        <taxon>Rhizoctonia</taxon>
    </lineage>
</organism>
<keyword evidence="1" id="KW-0496">Mitochondrion</keyword>
<dbReference type="EMBL" id="KC352446">
    <property type="protein sequence ID" value="AGK45407.1"/>
    <property type="molecule type" value="Genomic_DNA"/>
</dbReference>
<reference evidence="1" key="1">
    <citation type="submission" date="2012-12" db="EMBL/GenBank/DDBJ databases">
        <authorList>
            <person name="Pakala S."/>
            <person name="Fedorova N."/>
            <person name="Joardar V."/>
            <person name="Shabalina S."/>
            <person name="Hostetler J."/>
            <person name="Pakala S."/>
            <person name="Zafar N."/>
            <person name="Nierman W."/>
            <person name="Cubeta M."/>
        </authorList>
    </citation>
    <scope>NUCLEOTIDE SEQUENCE</scope>
    <source>
        <strain evidence="1">AG3 Rhs1AP</strain>
    </source>
</reference>